<dbReference type="EMBL" id="KB007904">
    <property type="protein sequence ID" value="ELR21326.1"/>
    <property type="molecule type" value="Genomic_DNA"/>
</dbReference>
<feature type="domain" description="RRM" evidence="4">
    <location>
        <begin position="53"/>
        <end position="137"/>
    </location>
</feature>
<organism evidence="5 6">
    <name type="scientific">Acanthamoeba castellanii (strain ATCC 30010 / Neff)</name>
    <dbReference type="NCBI Taxonomy" id="1257118"/>
    <lineage>
        <taxon>Eukaryota</taxon>
        <taxon>Amoebozoa</taxon>
        <taxon>Discosea</taxon>
        <taxon>Longamoebia</taxon>
        <taxon>Centramoebida</taxon>
        <taxon>Acanthamoebidae</taxon>
        <taxon>Acanthamoeba</taxon>
    </lineage>
</organism>
<feature type="region of interest" description="Disordered" evidence="3">
    <location>
        <begin position="1"/>
        <end position="42"/>
    </location>
</feature>
<dbReference type="AlphaFoldDB" id="L8HA59"/>
<keyword evidence="1 2" id="KW-0694">RNA-binding</keyword>
<dbReference type="OrthoDB" id="439808at2759"/>
<dbReference type="PROSITE" id="PS50102">
    <property type="entry name" value="RRM"/>
    <property type="match status" value="3"/>
</dbReference>
<feature type="region of interest" description="Disordered" evidence="3">
    <location>
        <begin position="351"/>
        <end position="417"/>
    </location>
</feature>
<keyword evidence="6" id="KW-1185">Reference proteome</keyword>
<dbReference type="Gene3D" id="3.30.70.330">
    <property type="match status" value="3"/>
</dbReference>
<dbReference type="InterPro" id="IPR035979">
    <property type="entry name" value="RBD_domain_sf"/>
</dbReference>
<evidence type="ECO:0000256" key="3">
    <source>
        <dbReference type="SAM" id="MobiDB-lite"/>
    </source>
</evidence>
<feature type="compositionally biased region" description="Low complexity" evidence="3">
    <location>
        <begin position="401"/>
        <end position="417"/>
    </location>
</feature>
<name>L8HA59_ACACF</name>
<feature type="compositionally biased region" description="Gly residues" evidence="3">
    <location>
        <begin position="15"/>
        <end position="27"/>
    </location>
</feature>
<dbReference type="VEuPathDB" id="AmoebaDB:ACA1_182280"/>
<dbReference type="SMART" id="SM00360">
    <property type="entry name" value="RRM"/>
    <property type="match status" value="3"/>
</dbReference>
<sequence length="500" mass="52577">MQENAPWPSDPNGGHSAGNGTGGGGNRDGFQHQHHHQQQRVQYDVGDEPPLEYGIFVSDIARGVTDQELKDAFSSAGQVTDALVVKNKFTGETKGFGFVKFATLDAVHAALDMAVLPSFRDAVSARVQTVKVVRADPKNVLYVGNIPRGLSEDDVRLALQEATTTYEVTKFKLCTTLEGESKGYGWATFKDHKCAVQGMRLLQSTPVFGLYLNVHMAEPRTQEEDMLARVKSLFVRGVSPTTNAEAMKAFFGDGCEKVVIPLDVTTRAVLGHAFVHFATRQQAEAAMQRCQNATLEGESGAGHPVVAIGAAIEDAGVRLIAADLIADAVVVTAAATAARLHRLRPTMAPPAATAQAYGHHQPAYAPPPPPAAYSYGDPATAYSQPGYHPAPAATPTPAPAPAAGAGDGTTPVAPAGTGADATAATNYSQQHQYNYYAGAATSAAPGADPYYGAYGAYDQSRAGPAYAYPPAPPPDYTGYYGSPAGGKALAPRDAPRYNPY</sequence>
<dbReference type="Proteomes" id="UP000011083">
    <property type="component" value="Unassembled WGS sequence"/>
</dbReference>
<dbReference type="Pfam" id="PF00076">
    <property type="entry name" value="RRM_1"/>
    <property type="match status" value="2"/>
</dbReference>
<protein>
    <submittedName>
        <fullName evidence="5">RNA recognition motif domain containing protein</fullName>
    </submittedName>
</protein>
<gene>
    <name evidence="5" type="ORF">ACA1_182280</name>
</gene>
<dbReference type="OMA" id="MHTINKY"/>
<dbReference type="KEGG" id="acan:ACA1_182280"/>
<proteinExistence type="predicted"/>
<dbReference type="GeneID" id="14922216"/>
<feature type="domain" description="RRM" evidence="4">
    <location>
        <begin position="139"/>
        <end position="219"/>
    </location>
</feature>
<dbReference type="STRING" id="1257118.L8HA59"/>
<evidence type="ECO:0000259" key="4">
    <source>
        <dbReference type="PROSITE" id="PS50102"/>
    </source>
</evidence>
<accession>L8HA59</accession>
<dbReference type="RefSeq" id="XP_004345870.1">
    <property type="nucleotide sequence ID" value="XM_004345820.1"/>
</dbReference>
<reference evidence="5 6" key="1">
    <citation type="journal article" date="2013" name="Genome Biol.">
        <title>Genome of Acanthamoeba castellanii highlights extensive lateral gene transfer and early evolution of tyrosine kinase signaling.</title>
        <authorList>
            <person name="Clarke M."/>
            <person name="Lohan A.J."/>
            <person name="Liu B."/>
            <person name="Lagkouvardos I."/>
            <person name="Roy S."/>
            <person name="Zafar N."/>
            <person name="Bertelli C."/>
            <person name="Schilde C."/>
            <person name="Kianianmomeni A."/>
            <person name="Burglin T.R."/>
            <person name="Frech C."/>
            <person name="Turcotte B."/>
            <person name="Kopec K.O."/>
            <person name="Synnott J.M."/>
            <person name="Choo C."/>
            <person name="Paponov I."/>
            <person name="Finkler A."/>
            <person name="Soon Heng Tan C."/>
            <person name="Hutchins A.P."/>
            <person name="Weinmeier T."/>
            <person name="Rattei T."/>
            <person name="Chu J.S."/>
            <person name="Gimenez G."/>
            <person name="Irimia M."/>
            <person name="Rigden D.J."/>
            <person name="Fitzpatrick D.A."/>
            <person name="Lorenzo-Morales J."/>
            <person name="Bateman A."/>
            <person name="Chiu C.H."/>
            <person name="Tang P."/>
            <person name="Hegemann P."/>
            <person name="Fromm H."/>
            <person name="Raoult D."/>
            <person name="Greub G."/>
            <person name="Miranda-Saavedra D."/>
            <person name="Chen N."/>
            <person name="Nash P."/>
            <person name="Ginger M.L."/>
            <person name="Horn M."/>
            <person name="Schaap P."/>
            <person name="Caler L."/>
            <person name="Loftus B."/>
        </authorList>
    </citation>
    <scope>NUCLEOTIDE SEQUENCE [LARGE SCALE GENOMIC DNA]</scope>
    <source>
        <strain evidence="5 6">Neff</strain>
    </source>
</reference>
<evidence type="ECO:0000313" key="5">
    <source>
        <dbReference type="EMBL" id="ELR21326.1"/>
    </source>
</evidence>
<dbReference type="PANTHER" id="PTHR21245">
    <property type="entry name" value="HETEROGENEOUS NUCLEAR RIBONUCLEOPROTEIN"/>
    <property type="match status" value="1"/>
</dbReference>
<dbReference type="InterPro" id="IPR000504">
    <property type="entry name" value="RRM_dom"/>
</dbReference>
<dbReference type="InterPro" id="IPR012677">
    <property type="entry name" value="Nucleotide-bd_a/b_plait_sf"/>
</dbReference>
<dbReference type="GO" id="GO:0003723">
    <property type="term" value="F:RNA binding"/>
    <property type="evidence" value="ECO:0007669"/>
    <property type="project" value="UniProtKB-UniRule"/>
</dbReference>
<feature type="region of interest" description="Disordered" evidence="3">
    <location>
        <begin position="477"/>
        <end position="500"/>
    </location>
</feature>
<evidence type="ECO:0000313" key="6">
    <source>
        <dbReference type="Proteomes" id="UP000011083"/>
    </source>
</evidence>
<evidence type="ECO:0000256" key="2">
    <source>
        <dbReference type="PROSITE-ProRule" id="PRU00176"/>
    </source>
</evidence>
<dbReference type="CDD" id="cd00590">
    <property type="entry name" value="RRM_SF"/>
    <property type="match status" value="2"/>
</dbReference>
<evidence type="ECO:0000256" key="1">
    <source>
        <dbReference type="ARBA" id="ARBA00022884"/>
    </source>
</evidence>
<feature type="domain" description="RRM" evidence="4">
    <location>
        <begin position="231"/>
        <end position="305"/>
    </location>
</feature>
<dbReference type="SUPFAM" id="SSF54928">
    <property type="entry name" value="RNA-binding domain, RBD"/>
    <property type="match status" value="2"/>
</dbReference>